<dbReference type="PANTHER" id="PTHR36574:SF1">
    <property type="entry name" value="RHAMNOGALACTURONATE LYASE-RELATED"/>
    <property type="match status" value="1"/>
</dbReference>
<evidence type="ECO:0000313" key="2">
    <source>
        <dbReference type="EMBL" id="CAE6483783.1"/>
    </source>
</evidence>
<dbReference type="InterPro" id="IPR014718">
    <property type="entry name" value="GH-type_carb-bd"/>
</dbReference>
<protein>
    <recommendedName>
        <fullName evidence="1">Rhamnogalacturonase B N-terminal domain-containing protein</fullName>
    </recommendedName>
</protein>
<sequence>MLFNGIQAQDQSKRSYIASGIGATCTWTKIGNYTKILCVTSTLTQYYVAQYKNPGIHMATCTTAEPSAGELRFIARLNTATLPDRPVISRITGNSGAIEDDDVFLVSGQSRSKC</sequence>
<proteinExistence type="predicted"/>
<dbReference type="GO" id="GO:0030246">
    <property type="term" value="F:carbohydrate binding"/>
    <property type="evidence" value="ECO:0007669"/>
    <property type="project" value="InterPro"/>
</dbReference>
<reference evidence="2" key="1">
    <citation type="submission" date="2021-01" db="EMBL/GenBank/DDBJ databases">
        <authorList>
            <person name="Kaushik A."/>
        </authorList>
    </citation>
    <scope>NUCLEOTIDE SEQUENCE</scope>
    <source>
        <strain evidence="2">AG2-2IIIB</strain>
    </source>
</reference>
<dbReference type="EMBL" id="CAJMWT010004058">
    <property type="protein sequence ID" value="CAE6483783.1"/>
    <property type="molecule type" value="Genomic_DNA"/>
</dbReference>
<gene>
    <name evidence="2" type="ORF">RDB_LOCUS121273</name>
</gene>
<dbReference type="InterPro" id="IPR015364">
    <property type="entry name" value="RhgB_N"/>
</dbReference>
<dbReference type="PANTHER" id="PTHR36574">
    <property type="entry name" value="RHAMNOGALACTURONATE LYASE-RELATED"/>
    <property type="match status" value="1"/>
</dbReference>
<name>A0A8H3CHP7_9AGAM</name>
<dbReference type="Pfam" id="PF09284">
    <property type="entry name" value="RhgB_N"/>
    <property type="match status" value="1"/>
</dbReference>
<feature type="domain" description="Rhamnogalacturonase B N-terminal" evidence="1">
    <location>
        <begin position="1"/>
        <end position="113"/>
    </location>
</feature>
<organism evidence="2 3">
    <name type="scientific">Rhizoctonia solani</name>
    <dbReference type="NCBI Taxonomy" id="456999"/>
    <lineage>
        <taxon>Eukaryota</taxon>
        <taxon>Fungi</taxon>
        <taxon>Dikarya</taxon>
        <taxon>Basidiomycota</taxon>
        <taxon>Agaricomycotina</taxon>
        <taxon>Agaricomycetes</taxon>
        <taxon>Cantharellales</taxon>
        <taxon>Ceratobasidiaceae</taxon>
        <taxon>Rhizoctonia</taxon>
    </lineage>
</organism>
<dbReference type="Gene3D" id="2.70.98.10">
    <property type="match status" value="1"/>
</dbReference>
<dbReference type="Proteomes" id="UP000663843">
    <property type="component" value="Unassembled WGS sequence"/>
</dbReference>
<accession>A0A8H3CHP7</accession>
<evidence type="ECO:0000313" key="3">
    <source>
        <dbReference type="Proteomes" id="UP000663843"/>
    </source>
</evidence>
<dbReference type="SUPFAM" id="SSF74650">
    <property type="entry name" value="Galactose mutarotase-like"/>
    <property type="match status" value="1"/>
</dbReference>
<dbReference type="AlphaFoldDB" id="A0A8H3CHP7"/>
<dbReference type="InterPro" id="IPR011013">
    <property type="entry name" value="Gal_mutarotase_sf_dom"/>
</dbReference>
<evidence type="ECO:0000259" key="1">
    <source>
        <dbReference type="Pfam" id="PF09284"/>
    </source>
</evidence>
<comment type="caution">
    <text evidence="2">The sequence shown here is derived from an EMBL/GenBank/DDBJ whole genome shotgun (WGS) entry which is preliminary data.</text>
</comment>
<dbReference type="GO" id="GO:0016837">
    <property type="term" value="F:carbon-oxygen lyase activity, acting on polysaccharides"/>
    <property type="evidence" value="ECO:0007669"/>
    <property type="project" value="InterPro"/>
</dbReference>
<dbReference type="GO" id="GO:0045490">
    <property type="term" value="P:pectin catabolic process"/>
    <property type="evidence" value="ECO:0007669"/>
    <property type="project" value="TreeGrafter"/>
</dbReference>
<dbReference type="InterPro" id="IPR016590">
    <property type="entry name" value="Rhamnogalacturonase_B"/>
</dbReference>